<sequence length="118" mass="13438">MFMASLPGLVIFLLSLVALAIVLVACMFSEKNIYSKQMLEAFECGFSPIGHPHGPLSVQFLLVGILFLIFDIEVIIILPVLFLKVNFLQWVLFWTFYFMIMLWGLLVEVEFGTISWGT</sequence>
<evidence type="ECO:0000256" key="7">
    <source>
        <dbReference type="ARBA" id="ARBA00023136"/>
    </source>
</evidence>
<geneLocation type="mitochondrion" evidence="10"/>
<evidence type="ECO:0000256" key="1">
    <source>
        <dbReference type="ARBA" id="ARBA00004370"/>
    </source>
</evidence>
<keyword evidence="9" id="KW-0679">Respiratory chain</keyword>
<dbReference type="InterPro" id="IPR038430">
    <property type="entry name" value="NDAH_ubi_oxred_su3_sf"/>
</dbReference>
<evidence type="ECO:0000256" key="8">
    <source>
        <dbReference type="ARBA" id="ARBA00049551"/>
    </source>
</evidence>
<keyword evidence="9" id="KW-0249">Electron transport</keyword>
<dbReference type="GO" id="GO:0008137">
    <property type="term" value="F:NADH dehydrogenase (ubiquinone) activity"/>
    <property type="evidence" value="ECO:0007669"/>
    <property type="project" value="UniProtKB-UniRule"/>
</dbReference>
<evidence type="ECO:0000256" key="4">
    <source>
        <dbReference type="ARBA" id="ARBA00022448"/>
    </source>
</evidence>
<comment type="subcellular location">
    <subcellularLocation>
        <location evidence="1">Membrane</location>
    </subcellularLocation>
    <subcellularLocation>
        <location evidence="9">Mitochondrion membrane</location>
        <topology evidence="9">Multi-pass membrane protein</topology>
    </subcellularLocation>
</comment>
<name>V9PXG8_9NEOP</name>
<comment type="function">
    <text evidence="9">Core subunit of the mitochondrial membrane respiratory chain NADH dehydrogenase (Complex I) which catalyzes electron transfer from NADH through the respiratory chain, using ubiquinone as an electron acceptor. Essential for the catalytic activity of complex I.</text>
</comment>
<dbReference type="GO" id="GO:0031966">
    <property type="term" value="C:mitochondrial membrane"/>
    <property type="evidence" value="ECO:0007669"/>
    <property type="project" value="UniProtKB-SubCell"/>
</dbReference>
<dbReference type="Gene3D" id="1.20.58.1610">
    <property type="entry name" value="NADH:ubiquinone/plastoquinone oxidoreductase, chain 3"/>
    <property type="match status" value="1"/>
</dbReference>
<keyword evidence="5 9" id="KW-0812">Transmembrane</keyword>
<dbReference type="PANTHER" id="PTHR11058">
    <property type="entry name" value="NADH-UBIQUINONE OXIDOREDUCTASE CHAIN 3"/>
    <property type="match status" value="1"/>
</dbReference>
<reference evidence="10" key="1">
    <citation type="submission" date="2013-09" db="EMBL/GenBank/DDBJ databases">
        <authorList>
            <person name="Dong W.-G."/>
            <person name="Song S."/>
            <person name="Jin D.-C."/>
            <person name="Guo X.-G."/>
            <person name="Shao R."/>
        </authorList>
    </citation>
    <scope>NUCLEOTIDE SEQUENCE</scope>
</reference>
<gene>
    <name evidence="10" type="primary">nad3</name>
</gene>
<evidence type="ECO:0000256" key="5">
    <source>
        <dbReference type="ARBA" id="ARBA00022692"/>
    </source>
</evidence>
<keyword evidence="9" id="KW-0520">NAD</keyword>
<evidence type="ECO:0000256" key="6">
    <source>
        <dbReference type="ARBA" id="ARBA00022989"/>
    </source>
</evidence>
<accession>V9PXG8</accession>
<comment type="catalytic activity">
    <reaction evidence="8 9">
        <text>a ubiquinone + NADH + 5 H(+)(in) = a ubiquinol + NAD(+) + 4 H(+)(out)</text>
        <dbReference type="Rhea" id="RHEA:29091"/>
        <dbReference type="Rhea" id="RHEA-COMP:9565"/>
        <dbReference type="Rhea" id="RHEA-COMP:9566"/>
        <dbReference type="ChEBI" id="CHEBI:15378"/>
        <dbReference type="ChEBI" id="CHEBI:16389"/>
        <dbReference type="ChEBI" id="CHEBI:17976"/>
        <dbReference type="ChEBI" id="CHEBI:57540"/>
        <dbReference type="ChEBI" id="CHEBI:57945"/>
        <dbReference type="EC" id="7.1.1.2"/>
    </reaction>
</comment>
<proteinExistence type="inferred from homology"/>
<evidence type="ECO:0000256" key="3">
    <source>
        <dbReference type="ARBA" id="ARBA00021007"/>
    </source>
</evidence>
<evidence type="ECO:0000313" key="10">
    <source>
        <dbReference type="EMBL" id="AHB85663.1"/>
    </source>
</evidence>
<keyword evidence="9 10" id="KW-0496">Mitochondrion</keyword>
<evidence type="ECO:0000256" key="2">
    <source>
        <dbReference type="ARBA" id="ARBA00008472"/>
    </source>
</evidence>
<keyword evidence="4 9" id="KW-0813">Transport</keyword>
<feature type="transmembrane region" description="Helical" evidence="9">
    <location>
        <begin position="87"/>
        <end position="106"/>
    </location>
</feature>
<dbReference type="Pfam" id="PF00507">
    <property type="entry name" value="Oxidored_q4"/>
    <property type="match status" value="1"/>
</dbReference>
<dbReference type="PANTHER" id="PTHR11058:SF9">
    <property type="entry name" value="NADH-UBIQUINONE OXIDOREDUCTASE CHAIN 3"/>
    <property type="match status" value="1"/>
</dbReference>
<feature type="transmembrane region" description="Helical" evidence="9">
    <location>
        <begin position="60"/>
        <end position="81"/>
    </location>
</feature>
<dbReference type="EC" id="7.1.1.2" evidence="9"/>
<keyword evidence="9" id="KW-0830">Ubiquinone</keyword>
<dbReference type="AlphaFoldDB" id="V9PXG8"/>
<feature type="transmembrane region" description="Helical" evidence="9">
    <location>
        <begin position="6"/>
        <end position="28"/>
    </location>
</feature>
<protein>
    <recommendedName>
        <fullName evidence="3 9">NADH-ubiquinone oxidoreductase chain 3</fullName>
        <ecNumber evidence="9">7.1.1.2</ecNumber>
    </recommendedName>
</protein>
<dbReference type="EMBL" id="KF647761">
    <property type="protein sequence ID" value="AHB85663.1"/>
    <property type="molecule type" value="Genomic_DNA"/>
</dbReference>
<reference evidence="10" key="2">
    <citation type="journal article" date="2014" name="BMC Genomics">
        <title>Fragmented mitochondrial genomes of the rat lice, Polyplax asiatica and Polyplax spinulosa: intra-genus variation in fragmentation pattern and a possible link between the extent of fragmentation and the length of life cycle.</title>
        <authorList>
            <person name="Dong W.G."/>
            <person name="Song S."/>
            <person name="Jin D.C."/>
            <person name="Guo X.G."/>
            <person name="Shao R."/>
        </authorList>
    </citation>
    <scope>NUCLEOTIDE SEQUENCE</scope>
</reference>
<keyword evidence="9" id="KW-1278">Translocase</keyword>
<organism evidence="10">
    <name type="scientific">Polyplax asiatica</name>
    <dbReference type="NCBI Taxonomy" id="1425297"/>
    <lineage>
        <taxon>Eukaryota</taxon>
        <taxon>Metazoa</taxon>
        <taxon>Ecdysozoa</taxon>
        <taxon>Arthropoda</taxon>
        <taxon>Hexapoda</taxon>
        <taxon>Insecta</taxon>
        <taxon>Pterygota</taxon>
        <taxon>Neoptera</taxon>
        <taxon>Paraneoptera</taxon>
        <taxon>Psocodea</taxon>
        <taxon>Troctomorpha</taxon>
        <taxon>Phthiraptera</taxon>
        <taxon>Anoplura</taxon>
        <taxon>Polyplacidae</taxon>
        <taxon>Polyplax</taxon>
    </lineage>
</organism>
<dbReference type="InterPro" id="IPR000440">
    <property type="entry name" value="NADH_UbQ/plastoQ_OxRdtase_su3"/>
</dbReference>
<dbReference type="GO" id="GO:0030964">
    <property type="term" value="C:NADH dehydrogenase complex"/>
    <property type="evidence" value="ECO:0007669"/>
    <property type="project" value="TreeGrafter"/>
</dbReference>
<keyword evidence="7 9" id="KW-0472">Membrane</keyword>
<evidence type="ECO:0000256" key="9">
    <source>
        <dbReference type="RuleBase" id="RU003640"/>
    </source>
</evidence>
<keyword evidence="6 9" id="KW-1133">Transmembrane helix</keyword>
<comment type="similarity">
    <text evidence="2 9">Belongs to the complex I subunit 3 family.</text>
</comment>